<comment type="catalytic activity">
    <reaction evidence="10">
        <text>an acyl-CoA + a 1,2-diacyl-sn-glycerol = a triacyl-sn-glycerol + CoA</text>
        <dbReference type="Rhea" id="RHEA:10868"/>
        <dbReference type="ChEBI" id="CHEBI:17815"/>
        <dbReference type="ChEBI" id="CHEBI:57287"/>
        <dbReference type="ChEBI" id="CHEBI:58342"/>
        <dbReference type="ChEBI" id="CHEBI:64615"/>
        <dbReference type="EC" id="2.3.1.20"/>
    </reaction>
</comment>
<evidence type="ECO:0000256" key="4">
    <source>
        <dbReference type="ARBA" id="ARBA00013244"/>
    </source>
</evidence>
<evidence type="ECO:0000256" key="3">
    <source>
        <dbReference type="ARBA" id="ARBA00009587"/>
    </source>
</evidence>
<keyword evidence="7" id="KW-0319">Glycerol metabolism</keyword>
<evidence type="ECO:0000256" key="2">
    <source>
        <dbReference type="ARBA" id="ARBA00005189"/>
    </source>
</evidence>
<dbReference type="RefSeq" id="WP_377862540.1">
    <property type="nucleotide sequence ID" value="NZ_JBHLZU010000037.1"/>
</dbReference>
<name>A0ABV6A902_9PSEU</name>
<evidence type="ECO:0000259" key="11">
    <source>
        <dbReference type="Pfam" id="PF03007"/>
    </source>
</evidence>
<organism evidence="13 14">
    <name type="scientific">Allokutzneria oryzae</name>
    <dbReference type="NCBI Taxonomy" id="1378989"/>
    <lineage>
        <taxon>Bacteria</taxon>
        <taxon>Bacillati</taxon>
        <taxon>Actinomycetota</taxon>
        <taxon>Actinomycetes</taxon>
        <taxon>Pseudonocardiales</taxon>
        <taxon>Pseudonocardiaceae</taxon>
        <taxon>Allokutzneria</taxon>
    </lineage>
</organism>
<keyword evidence="6" id="KW-0808">Transferase</keyword>
<comment type="pathway">
    <text evidence="1">Glycerolipid metabolism; triacylglycerol biosynthesis.</text>
</comment>
<dbReference type="PANTHER" id="PTHR31650:SF1">
    <property type="entry name" value="WAX ESTER SYNTHASE_DIACYLGLYCEROL ACYLTRANSFERASE 4-RELATED"/>
    <property type="match status" value="1"/>
</dbReference>
<keyword evidence="14" id="KW-1185">Reference proteome</keyword>
<protein>
    <recommendedName>
        <fullName evidence="4">diacylglycerol O-acyltransferase</fullName>
        <ecNumber evidence="4">2.3.1.20</ecNumber>
    </recommendedName>
</protein>
<evidence type="ECO:0000256" key="8">
    <source>
        <dbReference type="ARBA" id="ARBA00023098"/>
    </source>
</evidence>
<keyword evidence="8" id="KW-0443">Lipid metabolism</keyword>
<dbReference type="Gene3D" id="3.30.559.10">
    <property type="entry name" value="Chloramphenicol acetyltransferase-like domain"/>
    <property type="match status" value="1"/>
</dbReference>
<comment type="caution">
    <text evidence="13">The sequence shown here is derived from an EMBL/GenBank/DDBJ whole genome shotgun (WGS) entry which is preliminary data.</text>
</comment>
<sequence length="443" mass="48886">MTGAAVPPRRLRPEDWALLNYEKRGRHTSLEFGIACRFTTTALSASALRALVAARLPEVPDLTFVLDQPGHRWRSPQWRTTDPDLTWHVRDVPLYRVNGVASVARTLERAANTVLPRDRPLWEMLVLEPLDGSQWVALRVNHALFDAVSVIEVLRRLFGDRVTAASITCSPEQPMPLGRRLRETARLGWALPRMARRMVPLTGPAFTASGLTGQRRMAWAHLDDDRLRAAAARHGVTSNEAFLSALAGALREWPHTPWRRGIRPVWTFVPCDLRDGADPVELGNNIGALRIRLPCDEPDPVRRLHVVAAASSAEKARSMPVMRIARAVLPGWLIRVMFAISLSRQQVDIIASHVVQRGAGMTCAGGTMPEMMALGHLPRHRPLGALLVRHSGKLVLQVTADAGIADPGTLCRLWAEKVDELAALPPQGDVIPPRPSAPRIPLS</sequence>
<comment type="pathway">
    <text evidence="2">Lipid metabolism.</text>
</comment>
<evidence type="ECO:0000256" key="10">
    <source>
        <dbReference type="ARBA" id="ARBA00048109"/>
    </source>
</evidence>
<evidence type="ECO:0000256" key="9">
    <source>
        <dbReference type="ARBA" id="ARBA00023315"/>
    </source>
</evidence>
<proteinExistence type="inferred from homology"/>
<evidence type="ECO:0000256" key="5">
    <source>
        <dbReference type="ARBA" id="ARBA00022516"/>
    </source>
</evidence>
<dbReference type="EC" id="2.3.1.20" evidence="4"/>
<feature type="domain" description="O-acyltransferase WSD1 C-terminal" evidence="12">
    <location>
        <begin position="283"/>
        <end position="421"/>
    </location>
</feature>
<evidence type="ECO:0000313" key="13">
    <source>
        <dbReference type="EMBL" id="MFB9909627.1"/>
    </source>
</evidence>
<keyword evidence="5" id="KW-0444">Lipid biosynthesis</keyword>
<dbReference type="Pfam" id="PF06974">
    <property type="entry name" value="WS_DGAT_C"/>
    <property type="match status" value="1"/>
</dbReference>
<dbReference type="Proteomes" id="UP001589693">
    <property type="component" value="Unassembled WGS sequence"/>
</dbReference>
<dbReference type="InterPro" id="IPR004255">
    <property type="entry name" value="O-acyltransferase_WSD1_N"/>
</dbReference>
<comment type="similarity">
    <text evidence="3">Belongs to the long-chain O-acyltransferase family.</text>
</comment>
<reference evidence="13 14" key="1">
    <citation type="submission" date="2024-09" db="EMBL/GenBank/DDBJ databases">
        <authorList>
            <person name="Sun Q."/>
            <person name="Mori K."/>
        </authorList>
    </citation>
    <scope>NUCLEOTIDE SEQUENCE [LARGE SCALE GENOMIC DNA]</scope>
    <source>
        <strain evidence="13 14">TBRC 7907</strain>
    </source>
</reference>
<dbReference type="InterPro" id="IPR045034">
    <property type="entry name" value="O-acyltransferase_WSD1-like"/>
</dbReference>
<feature type="domain" description="O-acyltransferase WSD1-like N-terminal" evidence="11">
    <location>
        <begin position="13"/>
        <end position="188"/>
    </location>
</feature>
<dbReference type="InterPro" id="IPR023213">
    <property type="entry name" value="CAT-like_dom_sf"/>
</dbReference>
<dbReference type="SUPFAM" id="SSF52777">
    <property type="entry name" value="CoA-dependent acyltransferases"/>
    <property type="match status" value="2"/>
</dbReference>
<evidence type="ECO:0000259" key="12">
    <source>
        <dbReference type="Pfam" id="PF06974"/>
    </source>
</evidence>
<evidence type="ECO:0000256" key="1">
    <source>
        <dbReference type="ARBA" id="ARBA00004771"/>
    </source>
</evidence>
<keyword evidence="9" id="KW-0012">Acyltransferase</keyword>
<evidence type="ECO:0000313" key="14">
    <source>
        <dbReference type="Proteomes" id="UP001589693"/>
    </source>
</evidence>
<dbReference type="InterPro" id="IPR009721">
    <property type="entry name" value="O-acyltransferase_WSD1_C"/>
</dbReference>
<dbReference type="PANTHER" id="PTHR31650">
    <property type="entry name" value="O-ACYLTRANSFERASE (WSD1-LIKE) FAMILY PROTEIN"/>
    <property type="match status" value="1"/>
</dbReference>
<gene>
    <name evidence="13" type="ORF">ACFFQA_37320</name>
</gene>
<evidence type="ECO:0000256" key="7">
    <source>
        <dbReference type="ARBA" id="ARBA00022798"/>
    </source>
</evidence>
<dbReference type="EMBL" id="JBHLZU010000037">
    <property type="protein sequence ID" value="MFB9909627.1"/>
    <property type="molecule type" value="Genomic_DNA"/>
</dbReference>
<dbReference type="Pfam" id="PF03007">
    <property type="entry name" value="WS_DGAT_cat"/>
    <property type="match status" value="1"/>
</dbReference>
<accession>A0ABV6A902</accession>
<evidence type="ECO:0000256" key="6">
    <source>
        <dbReference type="ARBA" id="ARBA00022679"/>
    </source>
</evidence>